<evidence type="ECO:0000313" key="3">
    <source>
        <dbReference type="Proteomes" id="UP000701801"/>
    </source>
</evidence>
<comment type="domain">
    <text evidence="1">Subfamily III proteins have a conserved RTxK motif about 40-50 residues from the C-terminus; the threonine may be replaced by serine or cysteine.</text>
</comment>
<evidence type="ECO:0000313" key="2">
    <source>
        <dbReference type="EMBL" id="CAG8970750.1"/>
    </source>
</evidence>
<reference evidence="2" key="1">
    <citation type="submission" date="2021-07" db="EMBL/GenBank/DDBJ databases">
        <authorList>
            <person name="Durling M."/>
        </authorList>
    </citation>
    <scope>NUCLEOTIDE SEQUENCE</scope>
</reference>
<name>A0A9N9LCM9_9HELO</name>
<dbReference type="GO" id="GO:0016791">
    <property type="term" value="F:phosphatase activity"/>
    <property type="evidence" value="ECO:0007669"/>
    <property type="project" value="TreeGrafter"/>
</dbReference>
<dbReference type="PANTHER" id="PTHR12260">
    <property type="entry name" value="DAMAGE-CONTROL PHOSPHATASE ARMT1"/>
    <property type="match status" value="1"/>
</dbReference>
<dbReference type="GO" id="GO:0005634">
    <property type="term" value="C:nucleus"/>
    <property type="evidence" value="ECO:0007669"/>
    <property type="project" value="TreeGrafter"/>
</dbReference>
<keyword evidence="1" id="KW-0378">Hydrolase</keyword>
<keyword evidence="1" id="KW-0464">Manganese</keyword>
<dbReference type="Proteomes" id="UP000701801">
    <property type="component" value="Unassembled WGS sequence"/>
</dbReference>
<organism evidence="2 3">
    <name type="scientific">Hymenoscyphus albidus</name>
    <dbReference type="NCBI Taxonomy" id="595503"/>
    <lineage>
        <taxon>Eukaryota</taxon>
        <taxon>Fungi</taxon>
        <taxon>Dikarya</taxon>
        <taxon>Ascomycota</taxon>
        <taxon>Pezizomycotina</taxon>
        <taxon>Leotiomycetes</taxon>
        <taxon>Helotiales</taxon>
        <taxon>Helotiaceae</taxon>
        <taxon>Hymenoscyphus</taxon>
    </lineage>
</organism>
<dbReference type="AlphaFoldDB" id="A0A9N9LCM9"/>
<comment type="catalytic activity">
    <reaction evidence="1">
        <text>beta-D-fructose 1-phosphate + H2O = D-fructose + phosphate</text>
        <dbReference type="Rhea" id="RHEA:35603"/>
        <dbReference type="ChEBI" id="CHEBI:15377"/>
        <dbReference type="ChEBI" id="CHEBI:37721"/>
        <dbReference type="ChEBI" id="CHEBI:43474"/>
        <dbReference type="ChEBI" id="CHEBI:138881"/>
    </reaction>
</comment>
<keyword evidence="1" id="KW-0479">Metal-binding</keyword>
<dbReference type="EMBL" id="CAJVRM010000002">
    <property type="protein sequence ID" value="CAG8970750.1"/>
    <property type="molecule type" value="Genomic_DNA"/>
</dbReference>
<keyword evidence="3" id="KW-1185">Reference proteome</keyword>
<comment type="caution">
    <text evidence="2">The sequence shown here is derived from an EMBL/GenBank/DDBJ whole genome shotgun (WGS) entry which is preliminary data.</text>
</comment>
<dbReference type="OrthoDB" id="541375at2759"/>
<proteinExistence type="inferred from homology"/>
<dbReference type="Gene3D" id="1.20.930.60">
    <property type="match status" value="1"/>
</dbReference>
<comment type="cofactor">
    <cofactor evidence="1">
        <name>Mn(2+)</name>
        <dbReference type="ChEBI" id="CHEBI:29035"/>
    </cofactor>
    <cofactor evidence="1">
        <name>Ni(2+)</name>
        <dbReference type="ChEBI" id="CHEBI:49786"/>
    </cofactor>
</comment>
<gene>
    <name evidence="2" type="ORF">HYALB_00001535</name>
</gene>
<comment type="similarity">
    <text evidence="1">Belongs to the damage-control phosphatase family. Sugar phosphate phosphatase III subfamily.</text>
</comment>
<protein>
    <recommendedName>
        <fullName evidence="1">Sugar phosphate phosphatase</fullName>
        <ecNumber evidence="1">3.1.3.-</ecNumber>
    </recommendedName>
</protein>
<comment type="function">
    <text evidence="1">Metal-dependent phosphatase that shows phosphatase activity against several substrates, including fructose-1-phosphate and fructose-6-phosphate. Its preference for fructose-1-phosphate, a strong glycating agent that causes DNA damage rather than a canonical yeast metabolite, suggests a damage-control function in hexose phosphate metabolism.</text>
</comment>
<dbReference type="InterPro" id="IPR039763">
    <property type="entry name" value="ARMT1"/>
</dbReference>
<dbReference type="EC" id="3.1.3.-" evidence="1"/>
<dbReference type="GO" id="GO:0006974">
    <property type="term" value="P:DNA damage response"/>
    <property type="evidence" value="ECO:0007669"/>
    <property type="project" value="TreeGrafter"/>
</dbReference>
<comment type="catalytic activity">
    <reaction evidence="1">
        <text>beta-D-fructose 6-phosphate = dihydroxyacetone + D-glyceraldehyde 3-phosphate</text>
        <dbReference type="Rhea" id="RHEA:28002"/>
        <dbReference type="ChEBI" id="CHEBI:16016"/>
        <dbReference type="ChEBI" id="CHEBI:57634"/>
        <dbReference type="ChEBI" id="CHEBI:59776"/>
    </reaction>
</comment>
<dbReference type="GO" id="GO:0046872">
    <property type="term" value="F:metal ion binding"/>
    <property type="evidence" value="ECO:0007669"/>
    <property type="project" value="UniProtKB-UniRule"/>
</dbReference>
<dbReference type="PANTHER" id="PTHR12260:SF6">
    <property type="entry name" value="DAMAGE-CONTROL PHOSPHATASE ARMT1"/>
    <property type="match status" value="1"/>
</dbReference>
<sequence length="83" mass="9598">MEHDSTTPQYLTSDKTSFAYVSARDRWPVILVENPFRNYTGAIDDVHRAVSETTDDAKRGEGKKIIEELAKLKYELQHDRKLT</sequence>
<evidence type="ECO:0000256" key="1">
    <source>
        <dbReference type="RuleBase" id="RU367030"/>
    </source>
</evidence>
<accession>A0A9N9LCM9</accession>